<dbReference type="InterPro" id="IPR003488">
    <property type="entry name" value="DprA"/>
</dbReference>
<dbReference type="Pfam" id="PF02481">
    <property type="entry name" value="DNA_processg_A"/>
    <property type="match status" value="1"/>
</dbReference>
<evidence type="ECO:0000259" key="3">
    <source>
        <dbReference type="Pfam" id="PF17782"/>
    </source>
</evidence>
<dbReference type="EMBL" id="FPIP01000001">
    <property type="protein sequence ID" value="SFW11573.1"/>
    <property type="molecule type" value="Genomic_DNA"/>
</dbReference>
<accession>A0A1K1LKZ4</accession>
<organism evidence="4 5">
    <name type="scientific">Ruminococcus flavefaciens</name>
    <dbReference type="NCBI Taxonomy" id="1265"/>
    <lineage>
        <taxon>Bacteria</taxon>
        <taxon>Bacillati</taxon>
        <taxon>Bacillota</taxon>
        <taxon>Clostridia</taxon>
        <taxon>Eubacteriales</taxon>
        <taxon>Oscillospiraceae</taxon>
        <taxon>Ruminococcus</taxon>
    </lineage>
</organism>
<comment type="similarity">
    <text evidence="1">Belongs to the DprA/Smf family.</text>
</comment>
<dbReference type="InterPro" id="IPR041614">
    <property type="entry name" value="DprA_WH"/>
</dbReference>
<evidence type="ECO:0000256" key="1">
    <source>
        <dbReference type="ARBA" id="ARBA00006525"/>
    </source>
</evidence>
<evidence type="ECO:0000259" key="2">
    <source>
        <dbReference type="Pfam" id="PF02481"/>
    </source>
</evidence>
<dbReference type="GO" id="GO:0009294">
    <property type="term" value="P:DNA-mediated transformation"/>
    <property type="evidence" value="ECO:0007669"/>
    <property type="project" value="InterPro"/>
</dbReference>
<evidence type="ECO:0000313" key="5">
    <source>
        <dbReference type="Proteomes" id="UP000183461"/>
    </source>
</evidence>
<dbReference type="InterPro" id="IPR057666">
    <property type="entry name" value="DrpA_SLOG"/>
</dbReference>
<dbReference type="Gene3D" id="1.10.10.10">
    <property type="entry name" value="Winged helix-like DNA-binding domain superfamily/Winged helix DNA-binding domain"/>
    <property type="match status" value="1"/>
</dbReference>
<dbReference type="InterPro" id="IPR036388">
    <property type="entry name" value="WH-like_DNA-bd_sf"/>
</dbReference>
<sequence>MEETKYWVWLNMVFGTGNHRIWEIMSFFRTAEKAYHSLSTDSSVVSLNENENKNVHSVQLRHAEVFLANCMKRGIGVISITSPEYPEQLRHIYNPPSVLYYKGNIGCLQTELTVTAVGTRKASAYSLKAAKEICSELSARGAVIISGFAVGIDLACSMAAVDMGRPTVCVMGCGVDVDYPRQNFAYRDAIISAGGVFISEFPPATPPNSPNFPKRNRILAALGKAAVVFQAGAKSGSLITANLAAGQGRDVLCLPPADIFSGDYAGNIKLLRDGAVPMYDASDVIECITGKKSVSAPLPVVNRGAEKPEIQADISEAEIASAMEHLNIFADDVREEKASDDDFELPNDLTEQQRRISEELLSGAMHADELAARLEIDSSELMTELTELEIFGIVRSLPGKMYELIR</sequence>
<dbReference type="Proteomes" id="UP000183461">
    <property type="component" value="Unassembled WGS sequence"/>
</dbReference>
<proteinExistence type="inferred from homology"/>
<feature type="domain" description="DprA winged helix" evidence="3">
    <location>
        <begin position="346"/>
        <end position="400"/>
    </location>
</feature>
<dbReference type="AlphaFoldDB" id="A0A1K1LKZ4"/>
<reference evidence="4 5" key="1">
    <citation type="submission" date="2016-11" db="EMBL/GenBank/DDBJ databases">
        <authorList>
            <person name="Jaros S."/>
            <person name="Januszkiewicz K."/>
            <person name="Wedrychowicz H."/>
        </authorList>
    </citation>
    <scope>NUCLEOTIDE SEQUENCE [LARGE SCALE GENOMIC DNA]</scope>
    <source>
        <strain evidence="4 5">YL228</strain>
    </source>
</reference>
<dbReference type="PANTHER" id="PTHR43022:SF1">
    <property type="entry name" value="PROTEIN SMF"/>
    <property type="match status" value="1"/>
</dbReference>
<feature type="domain" description="Smf/DprA SLOG" evidence="2">
    <location>
        <begin position="77"/>
        <end position="287"/>
    </location>
</feature>
<gene>
    <name evidence="4" type="ORF">SAMN02910280_0527</name>
</gene>
<dbReference type="Pfam" id="PF17782">
    <property type="entry name" value="WHD_DprA"/>
    <property type="match status" value="1"/>
</dbReference>
<protein>
    <submittedName>
        <fullName evidence="4">DNA processing protein</fullName>
    </submittedName>
</protein>
<dbReference type="SUPFAM" id="SSF102405">
    <property type="entry name" value="MCP/YpsA-like"/>
    <property type="match status" value="1"/>
</dbReference>
<evidence type="ECO:0000313" key="4">
    <source>
        <dbReference type="EMBL" id="SFW11573.1"/>
    </source>
</evidence>
<dbReference type="NCBIfam" id="TIGR00732">
    <property type="entry name" value="dprA"/>
    <property type="match status" value="1"/>
</dbReference>
<name>A0A1K1LKZ4_RUMFL</name>
<dbReference type="RefSeq" id="WP_072298960.1">
    <property type="nucleotide sequence ID" value="NZ_FPIP01000001.1"/>
</dbReference>
<dbReference type="Gene3D" id="3.40.50.450">
    <property type="match status" value="1"/>
</dbReference>
<dbReference type="PANTHER" id="PTHR43022">
    <property type="entry name" value="PROTEIN SMF"/>
    <property type="match status" value="1"/>
</dbReference>